<evidence type="ECO:0000256" key="4">
    <source>
        <dbReference type="ARBA" id="ARBA00023211"/>
    </source>
</evidence>
<dbReference type="SUPFAM" id="SSF51338">
    <property type="entry name" value="Composite domain of metallo-dependent hydrolases"/>
    <property type="match status" value="1"/>
</dbReference>
<reference evidence="9 10" key="1">
    <citation type="submission" date="2016-10" db="EMBL/GenBank/DDBJ databases">
        <authorList>
            <person name="de Groot N.N."/>
        </authorList>
    </citation>
    <scope>NUCLEOTIDE SEQUENCE [LARGE SCALE GENOMIC DNA]</scope>
    <source>
        <strain evidence="10">P4B,CCM 7963,CECT 7998,DSM 25260,IBRC-M 10614,KCTC 13821</strain>
    </source>
</reference>
<feature type="domain" description="Adenine deaminase C-terminal" evidence="8">
    <location>
        <begin position="396"/>
        <end position="560"/>
    </location>
</feature>
<evidence type="ECO:0000256" key="2">
    <source>
        <dbReference type="ARBA" id="ARBA00012782"/>
    </source>
</evidence>
<dbReference type="Pfam" id="PF01979">
    <property type="entry name" value="Amidohydro_1"/>
    <property type="match status" value="1"/>
</dbReference>
<sequence>MKVDLLILNVQIFQSSVKKFISGNAAIKEGRFFYIGDLGQESFEAKEVIQGQNRYMIPGLIDIHLHIESTMVTPSTFSFGLIKNGVTSIVADSHEMANVFGMEGVTAMMNASDSCAADIFHAIPSSVPSTAFETTGGEINIEEIDALRKKKNVVCLGEVMDYTDLLRNSGGKTQQILNHLRHRDPHFIIEGHCPIKSDLDLNYFIFSGIDSDHTHQTVEGMEKRIKLGMFIEIQEKSMNQDIINHLIKHDRSEHFCFVTDDVMADTFLEKGHLNHIIKKAIHMGMSKEAAIYAATATPAKRMQFTDRGSIAPNKIADFILLNDLPAFDIDQVYKSGKKAFDKYETYDQQTKTSMFPNSFYQSVQLSERQEEDFTIKAPLDSGFQDCRIMTISDGSTFTKESSAQIKIEAGELQWEASCYGLVAVFERYGKNGNKALGLIGGDTIKKGAIATTYAHDNHNLLTVGQNKTDLCIAANKVIENQGGICVVEDEEVKAFLHLPLGGVITEAPLAEVAEKTNELRKAMKHLGYKHYNPIMSISTHSLPVSPELKITDLGLIRVNEGQIVPLFL</sequence>
<accession>A0A1G8H5A2</accession>
<dbReference type="InterPro" id="IPR026912">
    <property type="entry name" value="Adenine_deam_C"/>
</dbReference>
<gene>
    <name evidence="6" type="primary">ade</name>
    <name evidence="9" type="ORF">SAMN05216352_104115</name>
</gene>
<dbReference type="RefSeq" id="WP_091583540.1">
    <property type="nucleotide sequence ID" value="NZ_FNDU01000004.1"/>
</dbReference>
<dbReference type="Pfam" id="PF13382">
    <property type="entry name" value="Adenine_deam_C"/>
    <property type="match status" value="1"/>
</dbReference>
<dbReference type="Gene3D" id="2.30.40.10">
    <property type="entry name" value="Urease, subunit C, domain 1"/>
    <property type="match status" value="1"/>
</dbReference>
<evidence type="ECO:0000313" key="10">
    <source>
        <dbReference type="Proteomes" id="UP000199017"/>
    </source>
</evidence>
<protein>
    <recommendedName>
        <fullName evidence="2 6">Adenine deaminase</fullName>
        <shortName evidence="6">Adenase</shortName>
        <shortName evidence="6">Adenine aminase</shortName>
        <ecNumber evidence="2 6">3.5.4.2</ecNumber>
    </recommendedName>
</protein>
<evidence type="ECO:0000313" key="9">
    <source>
        <dbReference type="EMBL" id="SDI01793.1"/>
    </source>
</evidence>
<dbReference type="HAMAP" id="MF_01518">
    <property type="entry name" value="Adenine_deamin"/>
    <property type="match status" value="1"/>
</dbReference>
<evidence type="ECO:0000256" key="1">
    <source>
        <dbReference type="ARBA" id="ARBA00006773"/>
    </source>
</evidence>
<name>A0A1G8H5A2_9BACI</name>
<dbReference type="EC" id="3.5.4.2" evidence="2 6"/>
<dbReference type="STRING" id="930129.SAMN05216352_104115"/>
<dbReference type="InterPro" id="IPR032466">
    <property type="entry name" value="Metal_Hydrolase"/>
</dbReference>
<evidence type="ECO:0000256" key="3">
    <source>
        <dbReference type="ARBA" id="ARBA00022801"/>
    </source>
</evidence>
<evidence type="ECO:0000256" key="5">
    <source>
        <dbReference type="ARBA" id="ARBA00047720"/>
    </source>
</evidence>
<dbReference type="Proteomes" id="UP000199017">
    <property type="component" value="Unassembled WGS sequence"/>
</dbReference>
<dbReference type="Gene3D" id="3.20.20.140">
    <property type="entry name" value="Metal-dependent hydrolases"/>
    <property type="match status" value="1"/>
</dbReference>
<evidence type="ECO:0000256" key="6">
    <source>
        <dbReference type="HAMAP-Rule" id="MF_01518"/>
    </source>
</evidence>
<dbReference type="AlphaFoldDB" id="A0A1G8H5A2"/>
<dbReference type="SUPFAM" id="SSF51556">
    <property type="entry name" value="Metallo-dependent hydrolases"/>
    <property type="match status" value="1"/>
</dbReference>
<dbReference type="GO" id="GO:0006146">
    <property type="term" value="P:adenine catabolic process"/>
    <property type="evidence" value="ECO:0007669"/>
    <property type="project" value="InterPro"/>
</dbReference>
<keyword evidence="10" id="KW-1185">Reference proteome</keyword>
<dbReference type="OrthoDB" id="9775607at2"/>
<comment type="cofactor">
    <cofactor evidence="6">
        <name>Mn(2+)</name>
        <dbReference type="ChEBI" id="CHEBI:29035"/>
    </cofactor>
</comment>
<keyword evidence="4 6" id="KW-0464">Manganese</keyword>
<feature type="domain" description="Amidohydrolase-related" evidence="7">
    <location>
        <begin position="55"/>
        <end position="337"/>
    </location>
</feature>
<dbReference type="GO" id="GO:0000034">
    <property type="term" value="F:adenine deaminase activity"/>
    <property type="evidence" value="ECO:0007669"/>
    <property type="project" value="UniProtKB-UniRule"/>
</dbReference>
<dbReference type="EMBL" id="FNDU01000004">
    <property type="protein sequence ID" value="SDI01793.1"/>
    <property type="molecule type" value="Genomic_DNA"/>
</dbReference>
<comment type="catalytic activity">
    <reaction evidence="5 6">
        <text>adenine + H2O + H(+) = hypoxanthine + NH4(+)</text>
        <dbReference type="Rhea" id="RHEA:23688"/>
        <dbReference type="ChEBI" id="CHEBI:15377"/>
        <dbReference type="ChEBI" id="CHEBI:15378"/>
        <dbReference type="ChEBI" id="CHEBI:16708"/>
        <dbReference type="ChEBI" id="CHEBI:17368"/>
        <dbReference type="ChEBI" id="CHEBI:28938"/>
        <dbReference type="EC" id="3.5.4.2"/>
    </reaction>
</comment>
<dbReference type="InterPro" id="IPR006680">
    <property type="entry name" value="Amidohydro-rel"/>
</dbReference>
<evidence type="ECO:0000259" key="8">
    <source>
        <dbReference type="Pfam" id="PF13382"/>
    </source>
</evidence>
<proteinExistence type="inferred from homology"/>
<dbReference type="PANTHER" id="PTHR11113:SF2">
    <property type="entry name" value="ADENINE DEAMINASE"/>
    <property type="match status" value="1"/>
</dbReference>
<dbReference type="InterPro" id="IPR011059">
    <property type="entry name" value="Metal-dep_hydrolase_composite"/>
</dbReference>
<dbReference type="InterPro" id="IPR006679">
    <property type="entry name" value="Adenine_deam"/>
</dbReference>
<comment type="similarity">
    <text evidence="1 6">Belongs to the metallo-dependent hydrolases superfamily. Adenine deaminase family.</text>
</comment>
<evidence type="ECO:0000259" key="7">
    <source>
        <dbReference type="Pfam" id="PF01979"/>
    </source>
</evidence>
<keyword evidence="3 6" id="KW-0378">Hydrolase</keyword>
<dbReference type="PANTHER" id="PTHR11113">
    <property type="entry name" value="N-ACETYLGLUCOSAMINE-6-PHOSPHATE DEACETYLASE"/>
    <property type="match status" value="1"/>
</dbReference>
<organism evidence="9 10">
    <name type="scientific">Alteribacillus bidgolensis</name>
    <dbReference type="NCBI Taxonomy" id="930129"/>
    <lineage>
        <taxon>Bacteria</taxon>
        <taxon>Bacillati</taxon>
        <taxon>Bacillota</taxon>
        <taxon>Bacilli</taxon>
        <taxon>Bacillales</taxon>
        <taxon>Bacillaceae</taxon>
        <taxon>Alteribacillus</taxon>
    </lineage>
</organism>